<feature type="compositionally biased region" description="Basic residues" evidence="1">
    <location>
        <begin position="55"/>
        <end position="68"/>
    </location>
</feature>
<comment type="caution">
    <text evidence="2">The sequence shown here is derived from an EMBL/GenBank/DDBJ whole genome shotgun (WGS) entry which is preliminary data.</text>
</comment>
<dbReference type="Proteomes" id="UP001054837">
    <property type="component" value="Unassembled WGS sequence"/>
</dbReference>
<gene>
    <name evidence="2" type="ORF">CDAR_43181</name>
</gene>
<reference evidence="2 3" key="1">
    <citation type="submission" date="2021-06" db="EMBL/GenBank/DDBJ databases">
        <title>Caerostris darwini draft genome.</title>
        <authorList>
            <person name="Kono N."/>
            <person name="Arakawa K."/>
        </authorList>
    </citation>
    <scope>NUCLEOTIDE SEQUENCE [LARGE SCALE GENOMIC DNA]</scope>
</reference>
<evidence type="ECO:0000256" key="1">
    <source>
        <dbReference type="SAM" id="MobiDB-lite"/>
    </source>
</evidence>
<dbReference type="AlphaFoldDB" id="A0AAV4WH70"/>
<feature type="region of interest" description="Disordered" evidence="1">
    <location>
        <begin position="54"/>
        <end position="100"/>
    </location>
</feature>
<name>A0AAV4WH70_9ARAC</name>
<organism evidence="2 3">
    <name type="scientific">Caerostris darwini</name>
    <dbReference type="NCBI Taxonomy" id="1538125"/>
    <lineage>
        <taxon>Eukaryota</taxon>
        <taxon>Metazoa</taxon>
        <taxon>Ecdysozoa</taxon>
        <taxon>Arthropoda</taxon>
        <taxon>Chelicerata</taxon>
        <taxon>Arachnida</taxon>
        <taxon>Araneae</taxon>
        <taxon>Araneomorphae</taxon>
        <taxon>Entelegynae</taxon>
        <taxon>Araneoidea</taxon>
        <taxon>Araneidae</taxon>
        <taxon>Caerostris</taxon>
    </lineage>
</organism>
<proteinExistence type="predicted"/>
<evidence type="ECO:0000313" key="2">
    <source>
        <dbReference type="EMBL" id="GIY81881.1"/>
    </source>
</evidence>
<accession>A0AAV4WH70</accession>
<evidence type="ECO:0000313" key="3">
    <source>
        <dbReference type="Proteomes" id="UP001054837"/>
    </source>
</evidence>
<sequence length="100" mass="11214">MELVIRSSWLGDAVSEWGYLAQVILKESETLRRREKETWPSQFNPQRYISAAFGKKQKHLGRSQHKNLLRSGGAELSGSSGPVRARSSGPFPCKERGELA</sequence>
<protein>
    <submittedName>
        <fullName evidence="2">Uncharacterized protein</fullName>
    </submittedName>
</protein>
<keyword evidence="3" id="KW-1185">Reference proteome</keyword>
<dbReference type="EMBL" id="BPLQ01014670">
    <property type="protein sequence ID" value="GIY81881.1"/>
    <property type="molecule type" value="Genomic_DNA"/>
</dbReference>